<evidence type="ECO:0000259" key="9">
    <source>
        <dbReference type="PROSITE" id="PS52029"/>
    </source>
</evidence>
<dbReference type="GO" id="GO:0016740">
    <property type="term" value="F:transferase activity"/>
    <property type="evidence" value="ECO:0007669"/>
    <property type="project" value="UniProtKB-KW"/>
</dbReference>
<dbReference type="UniPathway" id="UPA00219"/>
<dbReference type="AlphaFoldDB" id="A0A1G9GBK9"/>
<dbReference type="EMBL" id="FNFV01000007">
    <property type="protein sequence ID" value="SDK98114.1"/>
    <property type="molecule type" value="Genomic_DNA"/>
</dbReference>
<evidence type="ECO:0000256" key="1">
    <source>
        <dbReference type="ARBA" id="ARBA00004752"/>
    </source>
</evidence>
<keyword evidence="11" id="KW-1185">Reference proteome</keyword>
<gene>
    <name evidence="10" type="ORF">SAMN05216257_10712</name>
</gene>
<evidence type="ECO:0000256" key="6">
    <source>
        <dbReference type="ARBA" id="ARBA00023316"/>
    </source>
</evidence>
<dbReference type="InterPro" id="IPR036366">
    <property type="entry name" value="PGBDSf"/>
</dbReference>
<keyword evidence="6 7" id="KW-0961">Cell wall biogenesis/degradation</keyword>
<dbReference type="Pfam" id="PF01471">
    <property type="entry name" value="PG_binding_1"/>
    <property type="match status" value="1"/>
</dbReference>
<dbReference type="GO" id="GO:0071555">
    <property type="term" value="P:cell wall organization"/>
    <property type="evidence" value="ECO:0007669"/>
    <property type="project" value="UniProtKB-UniRule"/>
</dbReference>
<accession>A0A1G9GBK9</accession>
<feature type="active site" description="Proton donor/acceptor" evidence="7">
    <location>
        <position position="448"/>
    </location>
</feature>
<dbReference type="InterPro" id="IPR036365">
    <property type="entry name" value="PGBD-like_sf"/>
</dbReference>
<evidence type="ECO:0000256" key="7">
    <source>
        <dbReference type="PROSITE-ProRule" id="PRU01373"/>
    </source>
</evidence>
<evidence type="ECO:0000313" key="10">
    <source>
        <dbReference type="EMBL" id="SDK98114.1"/>
    </source>
</evidence>
<dbReference type="SUPFAM" id="SSF47090">
    <property type="entry name" value="PGBD-like"/>
    <property type="match status" value="1"/>
</dbReference>
<dbReference type="Gene3D" id="2.40.440.10">
    <property type="entry name" value="L,D-transpeptidase catalytic domain-like"/>
    <property type="match status" value="1"/>
</dbReference>
<dbReference type="GO" id="GO:0008360">
    <property type="term" value="P:regulation of cell shape"/>
    <property type="evidence" value="ECO:0007669"/>
    <property type="project" value="UniProtKB-UniRule"/>
</dbReference>
<evidence type="ECO:0000256" key="4">
    <source>
        <dbReference type="ARBA" id="ARBA00022960"/>
    </source>
</evidence>
<feature type="signal peptide" evidence="8">
    <location>
        <begin position="1"/>
        <end position="27"/>
    </location>
</feature>
<organism evidence="10 11">
    <name type="scientific">Meinhardsimonia xiamenensis</name>
    <dbReference type="NCBI Taxonomy" id="990712"/>
    <lineage>
        <taxon>Bacteria</taxon>
        <taxon>Pseudomonadati</taxon>
        <taxon>Pseudomonadota</taxon>
        <taxon>Alphaproteobacteria</taxon>
        <taxon>Rhodobacterales</taxon>
        <taxon>Paracoccaceae</taxon>
        <taxon>Meinhardsimonia</taxon>
    </lineage>
</organism>
<dbReference type="PANTHER" id="PTHR41533">
    <property type="entry name" value="L,D-TRANSPEPTIDASE HI_1667-RELATED"/>
    <property type="match status" value="1"/>
</dbReference>
<evidence type="ECO:0000256" key="3">
    <source>
        <dbReference type="ARBA" id="ARBA00022679"/>
    </source>
</evidence>
<dbReference type="CDD" id="cd16913">
    <property type="entry name" value="YkuD_like"/>
    <property type="match status" value="1"/>
</dbReference>
<evidence type="ECO:0000256" key="2">
    <source>
        <dbReference type="ARBA" id="ARBA00005992"/>
    </source>
</evidence>
<proteinExistence type="inferred from homology"/>
<reference evidence="11" key="1">
    <citation type="submission" date="2016-10" db="EMBL/GenBank/DDBJ databases">
        <authorList>
            <person name="Varghese N."/>
            <person name="Submissions S."/>
        </authorList>
    </citation>
    <scope>NUCLEOTIDE SEQUENCE [LARGE SCALE GENOMIC DNA]</scope>
    <source>
        <strain evidence="11">CGMCC 1.10789</strain>
    </source>
</reference>
<dbReference type="PROSITE" id="PS52029">
    <property type="entry name" value="LD_TPASE"/>
    <property type="match status" value="1"/>
</dbReference>
<evidence type="ECO:0000256" key="5">
    <source>
        <dbReference type="ARBA" id="ARBA00022984"/>
    </source>
</evidence>
<dbReference type="Proteomes" id="UP000199328">
    <property type="component" value="Unassembled WGS sequence"/>
</dbReference>
<protein>
    <submittedName>
        <fullName evidence="10">Murein L,D-transpeptidase YcbB/YkuD</fullName>
    </submittedName>
</protein>
<keyword evidence="4 7" id="KW-0133">Cell shape</keyword>
<dbReference type="Pfam" id="PF20142">
    <property type="entry name" value="Scaffold"/>
    <property type="match status" value="1"/>
</dbReference>
<dbReference type="SUPFAM" id="SSF141523">
    <property type="entry name" value="L,D-transpeptidase catalytic domain-like"/>
    <property type="match status" value="1"/>
</dbReference>
<evidence type="ECO:0000256" key="8">
    <source>
        <dbReference type="SAM" id="SignalP"/>
    </source>
</evidence>
<keyword evidence="8" id="KW-0732">Signal</keyword>
<dbReference type="Gene3D" id="1.10.101.10">
    <property type="entry name" value="PGBD-like superfamily/PGBD"/>
    <property type="match status" value="1"/>
</dbReference>
<dbReference type="PANTHER" id="PTHR41533:SF2">
    <property type="entry name" value="BLR7131 PROTEIN"/>
    <property type="match status" value="1"/>
</dbReference>
<keyword evidence="3" id="KW-0808">Transferase</keyword>
<sequence>MTARRALGAWAAIRSGALGALATLATAATGLSLPSAAAASAGVSAELAARLTPFMIAVAETAAQDREIAAFYRANGYRPIWTGGDEDDRRRLEALLSAIARAEDHALPRARFEQALRRAGLDRIATQREMGRAEVALSRIFLDYAKAVHSGLLTPSAIDPGIERKPPELDRRALLERVAAADDPAPLLRSLAPRSPEYARLMRAKRELEAQLARGGWGPRVPASSLRPGDQGAAVVALRDRLVAMGYMERSLSAVYDGKLQQAVQAFQLDHGLPADGIAGGATIREINRDIEDRLRSVYVAMERERWLNVDRGARHIWVNIPDFVVRIIDNGKVTFETRSVVGKNTSDRRTPEFSDVMEYMEINPNWNVPRSIAVKEYLPSIIASGGAAARHLQLIDSRGNVVSRAAVDYARYSPSNFPYDLRQPPGDGNALGLVKFMFPNPHNIYLHDTPAKSLFERDRRDFSHGCIRLHKPFEFAYALLARQVSDPVRYFHERLESGRLTRVDLEQPVPVHIVYRTAYTSARGKLIFRDDVYGRDAKVFAALEAQGVRVPRPGS</sequence>
<comment type="similarity">
    <text evidence="2">Belongs to the YkuD family.</text>
</comment>
<dbReference type="InterPro" id="IPR045380">
    <property type="entry name" value="LD_TPept_scaffold_dom"/>
</dbReference>
<dbReference type="STRING" id="990712.SAMN05216257_10712"/>
<dbReference type="InterPro" id="IPR052905">
    <property type="entry name" value="LD-transpeptidase_YkuD-like"/>
</dbReference>
<dbReference type="RefSeq" id="WP_092501027.1">
    <property type="nucleotide sequence ID" value="NZ_FNFV01000007.1"/>
</dbReference>
<dbReference type="OrthoDB" id="9778545at2"/>
<name>A0A1G9GBK9_9RHOB</name>
<dbReference type="InterPro" id="IPR005490">
    <property type="entry name" value="LD_TPept_cat_dom"/>
</dbReference>
<dbReference type="InterPro" id="IPR038063">
    <property type="entry name" value="Transpep_catalytic_dom"/>
</dbReference>
<evidence type="ECO:0000313" key="11">
    <source>
        <dbReference type="Proteomes" id="UP000199328"/>
    </source>
</evidence>
<feature type="chain" id="PRO_5011580733" evidence="8">
    <location>
        <begin position="28"/>
        <end position="556"/>
    </location>
</feature>
<dbReference type="Pfam" id="PF03734">
    <property type="entry name" value="YkuD"/>
    <property type="match status" value="1"/>
</dbReference>
<feature type="domain" description="L,D-TPase catalytic" evidence="9">
    <location>
        <begin position="315"/>
        <end position="492"/>
    </location>
</feature>
<keyword evidence="5 7" id="KW-0573">Peptidoglycan synthesis</keyword>
<comment type="pathway">
    <text evidence="1 7">Cell wall biogenesis; peptidoglycan biosynthesis.</text>
</comment>
<dbReference type="InterPro" id="IPR002477">
    <property type="entry name" value="Peptidoglycan-bd-like"/>
</dbReference>
<dbReference type="GO" id="GO:0009252">
    <property type="term" value="P:peptidoglycan biosynthetic process"/>
    <property type="evidence" value="ECO:0007669"/>
    <property type="project" value="UniProtKB-UniPathway"/>
</dbReference>
<feature type="active site" description="Nucleophile" evidence="7">
    <location>
        <position position="467"/>
    </location>
</feature>
<dbReference type="GO" id="GO:0004180">
    <property type="term" value="F:carboxypeptidase activity"/>
    <property type="evidence" value="ECO:0007669"/>
    <property type="project" value="UniProtKB-ARBA"/>
</dbReference>